<proteinExistence type="predicted"/>
<keyword evidence="2" id="KW-1185">Reference proteome</keyword>
<dbReference type="AlphaFoldDB" id="A0A1I7ZSN5"/>
<keyword evidence="1" id="KW-0812">Transmembrane</keyword>
<organism evidence="2 3">
    <name type="scientific">Steinernema glaseri</name>
    <dbReference type="NCBI Taxonomy" id="37863"/>
    <lineage>
        <taxon>Eukaryota</taxon>
        <taxon>Metazoa</taxon>
        <taxon>Ecdysozoa</taxon>
        <taxon>Nematoda</taxon>
        <taxon>Chromadorea</taxon>
        <taxon>Rhabditida</taxon>
        <taxon>Tylenchina</taxon>
        <taxon>Panagrolaimomorpha</taxon>
        <taxon>Strongyloidoidea</taxon>
        <taxon>Steinernematidae</taxon>
        <taxon>Steinernema</taxon>
    </lineage>
</organism>
<dbReference type="WBParaSite" id="L893_g29221.t1">
    <property type="protein sequence ID" value="L893_g29221.t1"/>
    <property type="gene ID" value="L893_g29221"/>
</dbReference>
<evidence type="ECO:0000313" key="2">
    <source>
        <dbReference type="Proteomes" id="UP000095287"/>
    </source>
</evidence>
<dbReference type="Proteomes" id="UP000095287">
    <property type="component" value="Unplaced"/>
</dbReference>
<keyword evidence="1" id="KW-0472">Membrane</keyword>
<feature type="transmembrane region" description="Helical" evidence="1">
    <location>
        <begin position="12"/>
        <end position="32"/>
    </location>
</feature>
<accession>A0A1I7ZSN5</accession>
<reference evidence="3" key="1">
    <citation type="submission" date="2016-11" db="UniProtKB">
        <authorList>
            <consortium name="WormBaseParasite"/>
        </authorList>
    </citation>
    <scope>IDENTIFICATION</scope>
</reference>
<evidence type="ECO:0000256" key="1">
    <source>
        <dbReference type="SAM" id="Phobius"/>
    </source>
</evidence>
<sequence length="72" mass="8470">MYFDMGGLKKYLVLFYLIGLNKCLANIFVYTIRQVELRKTFWHYVRKISPTKITPVTYTSTVRPVQVKGPHS</sequence>
<name>A0A1I7ZSN5_9BILA</name>
<keyword evidence="1" id="KW-1133">Transmembrane helix</keyword>
<protein>
    <submittedName>
        <fullName evidence="3">Secreted protein</fullName>
    </submittedName>
</protein>
<evidence type="ECO:0000313" key="3">
    <source>
        <dbReference type="WBParaSite" id="L893_g29221.t1"/>
    </source>
</evidence>